<dbReference type="AlphaFoldDB" id="A0A6C0BNZ6"/>
<evidence type="ECO:0000313" key="1">
    <source>
        <dbReference type="EMBL" id="QHS94145.1"/>
    </source>
</evidence>
<name>A0A6C0BNZ6_9ZZZZ</name>
<dbReference type="EMBL" id="MN739216">
    <property type="protein sequence ID" value="QHS94145.1"/>
    <property type="molecule type" value="Genomic_DNA"/>
</dbReference>
<reference evidence="1" key="1">
    <citation type="journal article" date="2020" name="Nature">
        <title>Giant virus diversity and host interactions through global metagenomics.</title>
        <authorList>
            <person name="Schulz F."/>
            <person name="Roux S."/>
            <person name="Paez-Espino D."/>
            <person name="Jungbluth S."/>
            <person name="Walsh D.A."/>
            <person name="Denef V.J."/>
            <person name="McMahon K.D."/>
            <person name="Konstantinidis K.T."/>
            <person name="Eloe-Fadrosh E.A."/>
            <person name="Kyrpides N.C."/>
            <person name="Woyke T."/>
        </authorList>
    </citation>
    <scope>NUCLEOTIDE SEQUENCE</scope>
    <source>
        <strain evidence="1">GVMAG-M-3300018416-26</strain>
    </source>
</reference>
<protein>
    <submittedName>
        <fullName evidence="1">Uncharacterized protein</fullName>
    </submittedName>
</protein>
<sequence>MGGCVIQCFYFNYKKMKHKKFQKAFDFFMNCCLNLFGYFNSN</sequence>
<organism evidence="1">
    <name type="scientific">viral metagenome</name>
    <dbReference type="NCBI Taxonomy" id="1070528"/>
    <lineage>
        <taxon>unclassified sequences</taxon>
        <taxon>metagenomes</taxon>
        <taxon>organismal metagenomes</taxon>
    </lineage>
</organism>
<proteinExistence type="predicted"/>
<accession>A0A6C0BNZ6</accession>